<proteinExistence type="predicted"/>
<dbReference type="PANTHER" id="PTHR19338:SF66">
    <property type="entry name" value="NB-ARC DOMAIN-CONTAINING PROTEIN"/>
    <property type="match status" value="1"/>
</dbReference>
<dbReference type="InterPro" id="IPR002182">
    <property type="entry name" value="NB-ARC"/>
</dbReference>
<dbReference type="GO" id="GO:0006952">
    <property type="term" value="P:defense response"/>
    <property type="evidence" value="ECO:0007669"/>
    <property type="project" value="UniProtKB-KW"/>
</dbReference>
<protein>
    <submittedName>
        <fullName evidence="3">(rape) hypothetical protein</fullName>
    </submittedName>
</protein>
<feature type="domain" description="NB-ARC" evidence="2">
    <location>
        <begin position="212"/>
        <end position="325"/>
    </location>
</feature>
<dbReference type="Pfam" id="PF00931">
    <property type="entry name" value="NB-ARC"/>
    <property type="match status" value="1"/>
</dbReference>
<dbReference type="Proteomes" id="UP001295469">
    <property type="component" value="Chromosome C04"/>
</dbReference>
<dbReference type="FunFam" id="3.40.50.300:FF:001091">
    <property type="entry name" value="Probable disease resistance protein At1g61300"/>
    <property type="match status" value="1"/>
</dbReference>
<dbReference type="InterPro" id="IPR027417">
    <property type="entry name" value="P-loop_NTPase"/>
</dbReference>
<dbReference type="SUPFAM" id="SSF52540">
    <property type="entry name" value="P-loop containing nucleoside triphosphate hydrolases"/>
    <property type="match status" value="1"/>
</dbReference>
<accession>A0A816JKA0</accession>
<dbReference type="PRINTS" id="PR00364">
    <property type="entry name" value="DISEASERSIST"/>
</dbReference>
<evidence type="ECO:0000313" key="3">
    <source>
        <dbReference type="EMBL" id="CAF1836503.1"/>
    </source>
</evidence>
<gene>
    <name evidence="3" type="ORF">DARMORV10_C04P26300.1</name>
</gene>
<keyword evidence="1" id="KW-0611">Plant defense</keyword>
<dbReference type="Gene3D" id="3.40.50.300">
    <property type="entry name" value="P-loop containing nucleotide triphosphate hydrolases"/>
    <property type="match status" value="1"/>
</dbReference>
<dbReference type="AlphaFoldDB" id="A0A816JKA0"/>
<dbReference type="GO" id="GO:0043531">
    <property type="term" value="F:ADP binding"/>
    <property type="evidence" value="ECO:0007669"/>
    <property type="project" value="InterPro"/>
</dbReference>
<name>A0A816JKA0_BRANA</name>
<dbReference type="PANTHER" id="PTHR19338">
    <property type="entry name" value="TRANSLOCASE OF INNER MITOCHONDRIAL MEMBRANE 13 HOMOLOG"/>
    <property type="match status" value="1"/>
</dbReference>
<organism evidence="3">
    <name type="scientific">Brassica napus</name>
    <name type="common">Rape</name>
    <dbReference type="NCBI Taxonomy" id="3708"/>
    <lineage>
        <taxon>Eukaryota</taxon>
        <taxon>Viridiplantae</taxon>
        <taxon>Streptophyta</taxon>
        <taxon>Embryophyta</taxon>
        <taxon>Tracheophyta</taxon>
        <taxon>Spermatophyta</taxon>
        <taxon>Magnoliopsida</taxon>
        <taxon>eudicotyledons</taxon>
        <taxon>Gunneridae</taxon>
        <taxon>Pentapetalae</taxon>
        <taxon>rosids</taxon>
        <taxon>malvids</taxon>
        <taxon>Brassicales</taxon>
        <taxon>Brassicaceae</taxon>
        <taxon>Brassiceae</taxon>
        <taxon>Brassica</taxon>
    </lineage>
</organism>
<evidence type="ECO:0000256" key="1">
    <source>
        <dbReference type="ARBA" id="ARBA00022821"/>
    </source>
</evidence>
<reference evidence="3" key="1">
    <citation type="submission" date="2021-01" db="EMBL/GenBank/DDBJ databases">
        <authorList>
            <consortium name="Genoscope - CEA"/>
            <person name="William W."/>
        </authorList>
    </citation>
    <scope>NUCLEOTIDE SEQUENCE</scope>
</reference>
<sequence>MTGQEFYDNNFECHRFKHPLKKMTLHHTPLWSANTAHNITSTTPHTCLAGQQLTVHTTLVHNSPVHNSPIYNSPIHISPVHNSPDHNSVVVKKLTAETLLLFGVEKLWDLIVRESERLKGVDEQFTELKKLGKASGIRKHMRRLAFSIVDCMEHATEIRGSSKRISKVILSMQSFGLQQSISGDGYSQPLQERREMQKTFSNDNENNLVGLEKNVKTLVHYLVEEDCIRVISITRMGGIGKTTIARQVFNHETVKNHFEGLAWVCVSQQFTRKDVWRTILRNLQPNYEEITEDEIQNKLFGLMETQNYLIVHDDIWKEEDWDRIKPFFFIKMGVSQTYGRTQTNLQVEVQPTDRPSLRVCK</sequence>
<evidence type="ECO:0000259" key="2">
    <source>
        <dbReference type="Pfam" id="PF00931"/>
    </source>
</evidence>
<dbReference type="EMBL" id="HG994368">
    <property type="protein sequence ID" value="CAF1836503.1"/>
    <property type="molecule type" value="Genomic_DNA"/>
</dbReference>